<keyword evidence="3" id="KW-1185">Reference proteome</keyword>
<accession>A0A8T2MVA8</accession>
<reference evidence="2" key="1">
    <citation type="thesis" date="2021" institute="BYU ScholarsArchive" country="Provo, UT, USA">
        <title>Applications of and Algorithms for Genome Assembly and Genomic Analyses with an Emphasis on Marine Teleosts.</title>
        <authorList>
            <person name="Pickett B.D."/>
        </authorList>
    </citation>
    <scope>NUCLEOTIDE SEQUENCE</scope>
    <source>
        <strain evidence="2">HI-2016</strain>
    </source>
</reference>
<evidence type="ECO:0000313" key="2">
    <source>
        <dbReference type="EMBL" id="KAG9331603.1"/>
    </source>
</evidence>
<dbReference type="OrthoDB" id="8954191at2759"/>
<gene>
    <name evidence="2" type="ORF">JZ751_018654</name>
</gene>
<protein>
    <submittedName>
        <fullName evidence="2">Uncharacterized protein</fullName>
    </submittedName>
</protein>
<feature type="transmembrane region" description="Helical" evidence="1">
    <location>
        <begin position="134"/>
        <end position="157"/>
    </location>
</feature>
<sequence length="383" mass="43030">MTLKDDVGEDRVERVGARWLVNTPKQEITISYDRHDTATRMKLPNQTVFITVPQGTTIHIEDIVLHHLNPERYDTEIEMVDAFRGHSLVLDYTLQQQLLSEGTKTVKFSLDQTGLQTALLGPVVRRSSDSWSTISGVAFGFLLGGWIITAGVAVILVRHIQALHPKLDSLTNIPDPFKRRPCSVPPLSSRAPEDCVEPHKQHGYFKLEKKTTGSLQSPRFVDDRLSTWSSQRLDKEDEVDAYMNEGIPKPLFMTPVERETVLQECHDYCGHRSKRSTADRVCQNYSWRTRGPDTANGRNVLLRVGVAQPWVTYRSLLCWIPGFAAWLSATGFHSSRGLLTLTTGVRSYLLGCIERVCLTGKVLARKADEGQNSLACGVHARPR</sequence>
<dbReference type="Proteomes" id="UP000824540">
    <property type="component" value="Unassembled WGS sequence"/>
</dbReference>
<name>A0A8T2MVA8_9TELE</name>
<organism evidence="2 3">
    <name type="scientific">Albula glossodonta</name>
    <name type="common">roundjaw bonefish</name>
    <dbReference type="NCBI Taxonomy" id="121402"/>
    <lineage>
        <taxon>Eukaryota</taxon>
        <taxon>Metazoa</taxon>
        <taxon>Chordata</taxon>
        <taxon>Craniata</taxon>
        <taxon>Vertebrata</taxon>
        <taxon>Euteleostomi</taxon>
        <taxon>Actinopterygii</taxon>
        <taxon>Neopterygii</taxon>
        <taxon>Teleostei</taxon>
        <taxon>Albuliformes</taxon>
        <taxon>Albulidae</taxon>
        <taxon>Albula</taxon>
    </lineage>
</organism>
<evidence type="ECO:0000256" key="1">
    <source>
        <dbReference type="SAM" id="Phobius"/>
    </source>
</evidence>
<keyword evidence="1" id="KW-0812">Transmembrane</keyword>
<dbReference type="EMBL" id="JAFBMS010000317">
    <property type="protein sequence ID" value="KAG9331603.1"/>
    <property type="molecule type" value="Genomic_DNA"/>
</dbReference>
<keyword evidence="1" id="KW-1133">Transmembrane helix</keyword>
<proteinExistence type="predicted"/>
<dbReference type="AlphaFoldDB" id="A0A8T2MVA8"/>
<evidence type="ECO:0000313" key="3">
    <source>
        <dbReference type="Proteomes" id="UP000824540"/>
    </source>
</evidence>
<comment type="caution">
    <text evidence="2">The sequence shown here is derived from an EMBL/GenBank/DDBJ whole genome shotgun (WGS) entry which is preliminary data.</text>
</comment>
<keyword evidence="1" id="KW-0472">Membrane</keyword>
<dbReference type="Gene3D" id="1.10.340.70">
    <property type="match status" value="1"/>
</dbReference>